<name>A0ACD4ZIV1_9ACTN</name>
<keyword evidence="2" id="KW-1185">Reference proteome</keyword>
<protein>
    <submittedName>
        <fullName evidence="1">ATP-binding protein</fullName>
    </submittedName>
</protein>
<dbReference type="Proteomes" id="UP001348369">
    <property type="component" value="Chromosome"/>
</dbReference>
<sequence>MGRRVLEKPSWVVAREPEWRILNQFLLADDPYLRLGLLSGRRRHGKSFLLRALTEQAGGLYLTAVREEGRIAALRRATAAIAAYAGLPDATVEIGDWERILSTALDQTTARAAAPILVIDELPYLLEHSPEIPGILQKLYDDSRAGTGSSARGRIILCGSAMSVMHELLSGTQPLRGRAAMDMRLSAFDYRTARRLWSVDDPAVALRLHAVLGGAPGYRQLIATGTPTSESTFDTWVVDNLLSPGIGVFTRTETEYLLREDPRITRRTLYYDVLTAIARGASSPTKIGGLIGRERTALAHPLDVLESSGYVVKEQDLLRGRNTSIRLTDPVIRFNQLIAVPRADLIDRGRADQAWRASSATFQSKILGPHFEELARQWTGHYAHELLPDLELGSIGTTVVPDPKARTAHEVDVVALDLDSRPQQPGAEIRLLGEAKATIEQRGTHDLARLEHIRSLLSGQGYGTEGTVLALYSLNGFYPDLLRAAERRTDVALVDLAALY</sequence>
<gene>
    <name evidence="1" type="ORF">OG835_14535</name>
</gene>
<keyword evidence="1" id="KW-0067">ATP-binding</keyword>
<dbReference type="EMBL" id="CP109109">
    <property type="protein sequence ID" value="WSB98119.1"/>
    <property type="molecule type" value="Genomic_DNA"/>
</dbReference>
<organism evidence="1 2">
    <name type="scientific">Streptomyces scopuliridis</name>
    <dbReference type="NCBI Taxonomy" id="452529"/>
    <lineage>
        <taxon>Bacteria</taxon>
        <taxon>Bacillati</taxon>
        <taxon>Actinomycetota</taxon>
        <taxon>Actinomycetes</taxon>
        <taxon>Kitasatosporales</taxon>
        <taxon>Streptomycetaceae</taxon>
        <taxon>Streptomyces</taxon>
    </lineage>
</organism>
<evidence type="ECO:0000313" key="1">
    <source>
        <dbReference type="EMBL" id="WSB98119.1"/>
    </source>
</evidence>
<keyword evidence="1" id="KW-0547">Nucleotide-binding</keyword>
<proteinExistence type="predicted"/>
<evidence type="ECO:0000313" key="2">
    <source>
        <dbReference type="Proteomes" id="UP001348369"/>
    </source>
</evidence>
<reference evidence="1" key="1">
    <citation type="submission" date="2022-10" db="EMBL/GenBank/DDBJ databases">
        <title>The complete genomes of actinobacterial strains from the NBC collection.</title>
        <authorList>
            <person name="Joergensen T.S."/>
            <person name="Alvarez Arevalo M."/>
            <person name="Sterndorff E.B."/>
            <person name="Faurdal D."/>
            <person name="Vuksanovic O."/>
            <person name="Mourched A.-S."/>
            <person name="Charusanti P."/>
            <person name="Shaw S."/>
            <person name="Blin K."/>
            <person name="Weber T."/>
        </authorList>
    </citation>
    <scope>NUCLEOTIDE SEQUENCE</scope>
    <source>
        <strain evidence="1">NBC 01771</strain>
    </source>
</reference>
<accession>A0ACD4ZIV1</accession>